<proteinExistence type="predicted"/>
<sequence length="138" mass="15387">SYLIHLIANVLSLHVPVKLFSATTRKTGVSSLLSRRPFSRDSSTMICAGRKSSGQVTHGSPTYMYTESNRIDGKASLRRSGSCPLRETTVIYRYVKRGEAGYAVSDATFESAVRLRTCHFCHEVINKRHPVPSPELRD</sequence>
<evidence type="ECO:0000313" key="1">
    <source>
        <dbReference type="EMBL" id="KYN01591.1"/>
    </source>
</evidence>
<dbReference type="AlphaFoldDB" id="A0A195CLI8"/>
<dbReference type="EMBL" id="KQ977595">
    <property type="protein sequence ID" value="KYN01591.1"/>
    <property type="molecule type" value="Genomic_DNA"/>
</dbReference>
<protein>
    <submittedName>
        <fullName evidence="1">Uncharacterized protein</fullName>
    </submittedName>
</protein>
<gene>
    <name evidence="1" type="ORF">ALC62_07563</name>
</gene>
<accession>A0A195CLI8</accession>
<reference evidence="1 2" key="1">
    <citation type="submission" date="2016-03" db="EMBL/GenBank/DDBJ databases">
        <title>Cyphomyrmex costatus WGS genome.</title>
        <authorList>
            <person name="Nygaard S."/>
            <person name="Hu H."/>
            <person name="Boomsma J."/>
            <person name="Zhang G."/>
        </authorList>
    </citation>
    <scope>NUCLEOTIDE SEQUENCE [LARGE SCALE GENOMIC DNA]</scope>
    <source>
        <strain evidence="1">MS0001</strain>
        <tissue evidence="1">Whole body</tissue>
    </source>
</reference>
<dbReference type="Proteomes" id="UP000078542">
    <property type="component" value="Unassembled WGS sequence"/>
</dbReference>
<name>A0A195CLI8_9HYME</name>
<evidence type="ECO:0000313" key="2">
    <source>
        <dbReference type="Proteomes" id="UP000078542"/>
    </source>
</evidence>
<feature type="non-terminal residue" evidence="1">
    <location>
        <position position="1"/>
    </location>
</feature>
<organism evidence="1 2">
    <name type="scientific">Cyphomyrmex costatus</name>
    <dbReference type="NCBI Taxonomy" id="456900"/>
    <lineage>
        <taxon>Eukaryota</taxon>
        <taxon>Metazoa</taxon>
        <taxon>Ecdysozoa</taxon>
        <taxon>Arthropoda</taxon>
        <taxon>Hexapoda</taxon>
        <taxon>Insecta</taxon>
        <taxon>Pterygota</taxon>
        <taxon>Neoptera</taxon>
        <taxon>Endopterygota</taxon>
        <taxon>Hymenoptera</taxon>
        <taxon>Apocrita</taxon>
        <taxon>Aculeata</taxon>
        <taxon>Formicoidea</taxon>
        <taxon>Formicidae</taxon>
        <taxon>Myrmicinae</taxon>
        <taxon>Cyphomyrmex</taxon>
    </lineage>
</organism>
<keyword evidence="2" id="KW-1185">Reference proteome</keyword>